<dbReference type="InterPro" id="IPR013106">
    <property type="entry name" value="Ig_V-set"/>
</dbReference>
<dbReference type="InterPro" id="IPR036179">
    <property type="entry name" value="Ig-like_dom_sf"/>
</dbReference>
<dbReference type="GO" id="GO:0005886">
    <property type="term" value="C:plasma membrane"/>
    <property type="evidence" value="ECO:0007669"/>
    <property type="project" value="TreeGrafter"/>
</dbReference>
<dbReference type="Pfam" id="PF07686">
    <property type="entry name" value="V-set"/>
    <property type="match status" value="1"/>
</dbReference>
<dbReference type="GeneTree" id="ENSGT00980000199071"/>
<dbReference type="PANTHER" id="PTHR23268">
    <property type="entry name" value="T-CELL RECEPTOR BETA CHAIN"/>
    <property type="match status" value="1"/>
</dbReference>
<dbReference type="STRING" id="64144.ENSATEP00000029275"/>
<keyword evidence="5" id="KW-1185">Reference proteome</keyword>
<dbReference type="GO" id="GO:0007166">
    <property type="term" value="P:cell surface receptor signaling pathway"/>
    <property type="evidence" value="ECO:0007669"/>
    <property type="project" value="TreeGrafter"/>
</dbReference>
<sequence length="111" mass="12360">MPYSFSLFLAVGLGVEVYQTPPALLRRPGDTVQLVCSHGKTDYYVMYWYQKSPGDRALKRIGHTAFKSRFSVKGDGEKSADLHILNPTHPEDSGEYFGAASVYTAMKTVTH</sequence>
<dbReference type="Ensembl" id="ENSATET00000029720.2">
    <property type="protein sequence ID" value="ENSATEP00000029275.1"/>
    <property type="gene ID" value="ENSATEG00000020205.2"/>
</dbReference>
<evidence type="ECO:0000256" key="2">
    <source>
        <dbReference type="ARBA" id="ARBA00022859"/>
    </source>
</evidence>
<dbReference type="OrthoDB" id="8947657at2759"/>
<evidence type="ECO:0000256" key="1">
    <source>
        <dbReference type="ARBA" id="ARBA00022729"/>
    </source>
</evidence>
<reference evidence="4" key="1">
    <citation type="submission" date="2021-04" db="EMBL/GenBank/DDBJ databases">
        <authorList>
            <consortium name="Wellcome Sanger Institute Data Sharing"/>
        </authorList>
    </citation>
    <scope>NUCLEOTIDE SEQUENCE [LARGE SCALE GENOMIC DNA]</scope>
</reference>
<evidence type="ECO:0000313" key="5">
    <source>
        <dbReference type="Proteomes" id="UP000265040"/>
    </source>
</evidence>
<reference evidence="4" key="3">
    <citation type="submission" date="2025-09" db="UniProtKB">
        <authorList>
            <consortium name="Ensembl"/>
        </authorList>
    </citation>
    <scope>IDENTIFICATION</scope>
</reference>
<dbReference type="CDD" id="cd00099">
    <property type="entry name" value="IgV"/>
    <property type="match status" value="1"/>
</dbReference>
<dbReference type="OMA" id="ITIACWI"/>
<dbReference type="PANTHER" id="PTHR23268:SF102">
    <property type="entry name" value="IMMUNOGLOBULIN V-SET DOMAIN-CONTAINING PROTEIN"/>
    <property type="match status" value="1"/>
</dbReference>
<organism evidence="4 5">
    <name type="scientific">Anabas testudineus</name>
    <name type="common">Climbing perch</name>
    <name type="synonym">Anthias testudineus</name>
    <dbReference type="NCBI Taxonomy" id="64144"/>
    <lineage>
        <taxon>Eukaryota</taxon>
        <taxon>Metazoa</taxon>
        <taxon>Chordata</taxon>
        <taxon>Craniata</taxon>
        <taxon>Vertebrata</taxon>
        <taxon>Euteleostomi</taxon>
        <taxon>Actinopterygii</taxon>
        <taxon>Neopterygii</taxon>
        <taxon>Teleostei</taxon>
        <taxon>Neoteleostei</taxon>
        <taxon>Acanthomorphata</taxon>
        <taxon>Anabantaria</taxon>
        <taxon>Anabantiformes</taxon>
        <taxon>Anabantoidei</taxon>
        <taxon>Anabantidae</taxon>
        <taxon>Anabas</taxon>
    </lineage>
</organism>
<evidence type="ECO:0000313" key="4">
    <source>
        <dbReference type="Ensembl" id="ENSATEP00000029275.1"/>
    </source>
</evidence>
<keyword evidence="1" id="KW-0732">Signal</keyword>
<evidence type="ECO:0000259" key="3">
    <source>
        <dbReference type="Pfam" id="PF07686"/>
    </source>
</evidence>
<dbReference type="InterPro" id="IPR050413">
    <property type="entry name" value="TCR_beta_variable"/>
</dbReference>
<feature type="domain" description="Immunoglobulin V-set" evidence="3">
    <location>
        <begin position="19"/>
        <end position="97"/>
    </location>
</feature>
<dbReference type="GO" id="GO:0002376">
    <property type="term" value="P:immune system process"/>
    <property type="evidence" value="ECO:0007669"/>
    <property type="project" value="UniProtKB-KW"/>
</dbReference>
<accession>A0A3Q1J8S4</accession>
<name>A0A3Q1J8S4_ANATE</name>
<keyword evidence="2" id="KW-0391">Immunity</keyword>
<dbReference type="InParanoid" id="A0A3Q1J8S4"/>
<dbReference type="SUPFAM" id="SSF48726">
    <property type="entry name" value="Immunoglobulin"/>
    <property type="match status" value="1"/>
</dbReference>
<dbReference type="AlphaFoldDB" id="A0A3Q1J8S4"/>
<proteinExistence type="predicted"/>
<protein>
    <recommendedName>
        <fullName evidence="3">Immunoglobulin V-set domain-containing protein</fullName>
    </recommendedName>
</protein>
<dbReference type="Gene3D" id="2.60.40.10">
    <property type="entry name" value="Immunoglobulins"/>
    <property type="match status" value="1"/>
</dbReference>
<reference evidence="4" key="2">
    <citation type="submission" date="2025-08" db="UniProtKB">
        <authorList>
            <consortium name="Ensembl"/>
        </authorList>
    </citation>
    <scope>IDENTIFICATION</scope>
</reference>
<dbReference type="InterPro" id="IPR013783">
    <property type="entry name" value="Ig-like_fold"/>
</dbReference>
<dbReference type="Proteomes" id="UP000265040">
    <property type="component" value="Chromosome 22"/>
</dbReference>